<dbReference type="PANTHER" id="PTHR23517:SF2">
    <property type="entry name" value="MULTIDRUG RESISTANCE PROTEIN MDTH"/>
    <property type="match status" value="1"/>
</dbReference>
<dbReference type="InterPro" id="IPR022324">
    <property type="entry name" value="Bacilysin_exporter_BacE_put"/>
</dbReference>
<keyword evidence="5 7" id="KW-1133">Transmembrane helix</keyword>
<keyword evidence="10" id="KW-1185">Reference proteome</keyword>
<dbReference type="PROSITE" id="PS50850">
    <property type="entry name" value="MFS"/>
    <property type="match status" value="1"/>
</dbReference>
<dbReference type="Gene3D" id="1.20.1250.20">
    <property type="entry name" value="MFS general substrate transporter like domains"/>
    <property type="match status" value="1"/>
</dbReference>
<keyword evidence="2" id="KW-0813">Transport</keyword>
<dbReference type="Proteomes" id="UP000602284">
    <property type="component" value="Unassembled WGS sequence"/>
</dbReference>
<reference evidence="9 10" key="1">
    <citation type="submission" date="2021-01" db="EMBL/GenBank/DDBJ databases">
        <title>Tumebacillus sp. strain ITR2 16S ribosomal RNA gene Genome sequencing and assembly.</title>
        <authorList>
            <person name="Kang M."/>
        </authorList>
    </citation>
    <scope>NUCLEOTIDE SEQUENCE [LARGE SCALE GENOMIC DNA]</scope>
    <source>
        <strain evidence="9 10">ITR2</strain>
    </source>
</reference>
<feature type="domain" description="Major facilitator superfamily (MFS) profile" evidence="8">
    <location>
        <begin position="4"/>
        <end position="378"/>
    </location>
</feature>
<evidence type="ECO:0000256" key="7">
    <source>
        <dbReference type="SAM" id="Phobius"/>
    </source>
</evidence>
<feature type="transmembrane region" description="Helical" evidence="7">
    <location>
        <begin position="354"/>
        <end position="374"/>
    </location>
</feature>
<sequence length="387" mass="42210">MSAAMKILLLSAFLMNVGGFMIVPFLALYLTQTLHFSAWELGTVLTTNLLCSRGLPLLTGMIGDRLSHSTTLFTGILIRGIGFIGYGFVHEFAMLLVVAALVGIGGALYDPSVSSVFAKQPEGDRKRIFTYYNQALNAGAILGPLAGGLLILVDPALPFTAGGAVMIALSLVMFLFRGQYQTERTTTRMLASLRSILKQRAFLLYIGAMILFWALFTQLTVSIPIQVFRAVHDETYVSAVFMMNGIAGIVLMFFLRNLFETRAPLLLLRLGVLFMSVSFFLIPMFATLLWLILCILVYTMGETLALPASDLVVSEFGAAENTGAYFGMFEISTAVGGTIGNYLGAYLMKLDNVVLPWVCYGVIGLAMFAILYVLDRSKHPKANTLSV</sequence>
<keyword evidence="3" id="KW-1003">Cell membrane</keyword>
<dbReference type="RefSeq" id="WP_201638292.1">
    <property type="nucleotide sequence ID" value="NZ_JAEQNB010000010.1"/>
</dbReference>
<dbReference type="PRINTS" id="PR01988">
    <property type="entry name" value="EXPORTERBACE"/>
</dbReference>
<feature type="transmembrane region" description="Helical" evidence="7">
    <location>
        <begin position="235"/>
        <end position="255"/>
    </location>
</feature>
<dbReference type="CDD" id="cd17329">
    <property type="entry name" value="MFS_MdtH_MDR_like"/>
    <property type="match status" value="1"/>
</dbReference>
<comment type="caution">
    <text evidence="9">The sequence shown here is derived from an EMBL/GenBank/DDBJ whole genome shotgun (WGS) entry which is preliminary data.</text>
</comment>
<dbReference type="InterPro" id="IPR050171">
    <property type="entry name" value="MFS_Transporters"/>
</dbReference>
<feature type="transmembrane region" description="Helical" evidence="7">
    <location>
        <begin position="159"/>
        <end position="180"/>
    </location>
</feature>
<accession>A0ABS1JG80</accession>
<comment type="subcellular location">
    <subcellularLocation>
        <location evidence="1">Cell membrane</location>
        <topology evidence="1">Multi-pass membrane protein</topology>
    </subcellularLocation>
</comment>
<feature type="transmembrane region" description="Helical" evidence="7">
    <location>
        <begin position="92"/>
        <end position="110"/>
    </location>
</feature>
<evidence type="ECO:0000313" key="9">
    <source>
        <dbReference type="EMBL" id="MBL0389290.1"/>
    </source>
</evidence>
<dbReference type="SUPFAM" id="SSF103473">
    <property type="entry name" value="MFS general substrate transporter"/>
    <property type="match status" value="1"/>
</dbReference>
<proteinExistence type="predicted"/>
<dbReference type="EMBL" id="JAEQNB010000010">
    <property type="protein sequence ID" value="MBL0389290.1"/>
    <property type="molecule type" value="Genomic_DNA"/>
</dbReference>
<dbReference type="Pfam" id="PF07690">
    <property type="entry name" value="MFS_1"/>
    <property type="match status" value="1"/>
</dbReference>
<feature type="transmembrane region" description="Helical" evidence="7">
    <location>
        <begin position="201"/>
        <end position="223"/>
    </location>
</feature>
<feature type="transmembrane region" description="Helical" evidence="7">
    <location>
        <begin position="7"/>
        <end position="30"/>
    </location>
</feature>
<evidence type="ECO:0000256" key="3">
    <source>
        <dbReference type="ARBA" id="ARBA00022475"/>
    </source>
</evidence>
<evidence type="ECO:0000256" key="2">
    <source>
        <dbReference type="ARBA" id="ARBA00022448"/>
    </source>
</evidence>
<feature type="transmembrane region" description="Helical" evidence="7">
    <location>
        <begin position="267"/>
        <end position="300"/>
    </location>
</feature>
<dbReference type="InterPro" id="IPR011701">
    <property type="entry name" value="MFS"/>
</dbReference>
<gene>
    <name evidence="9" type="ORF">JJB07_22115</name>
</gene>
<evidence type="ECO:0000313" key="10">
    <source>
        <dbReference type="Proteomes" id="UP000602284"/>
    </source>
</evidence>
<dbReference type="PANTHER" id="PTHR23517">
    <property type="entry name" value="RESISTANCE PROTEIN MDTM, PUTATIVE-RELATED-RELATED"/>
    <property type="match status" value="1"/>
</dbReference>
<dbReference type="InterPro" id="IPR020846">
    <property type="entry name" value="MFS_dom"/>
</dbReference>
<keyword evidence="4 7" id="KW-0812">Transmembrane</keyword>
<evidence type="ECO:0000256" key="6">
    <source>
        <dbReference type="ARBA" id="ARBA00023136"/>
    </source>
</evidence>
<evidence type="ECO:0000256" key="4">
    <source>
        <dbReference type="ARBA" id="ARBA00022692"/>
    </source>
</evidence>
<name>A0ABS1JG80_9BACL</name>
<evidence type="ECO:0000256" key="1">
    <source>
        <dbReference type="ARBA" id="ARBA00004651"/>
    </source>
</evidence>
<organism evidence="9 10">
    <name type="scientific">Tumebacillus amylolyticus</name>
    <dbReference type="NCBI Taxonomy" id="2801339"/>
    <lineage>
        <taxon>Bacteria</taxon>
        <taxon>Bacillati</taxon>
        <taxon>Bacillota</taxon>
        <taxon>Bacilli</taxon>
        <taxon>Bacillales</taxon>
        <taxon>Alicyclobacillaceae</taxon>
        <taxon>Tumebacillus</taxon>
    </lineage>
</organism>
<evidence type="ECO:0000259" key="8">
    <source>
        <dbReference type="PROSITE" id="PS50850"/>
    </source>
</evidence>
<feature type="transmembrane region" description="Helical" evidence="7">
    <location>
        <begin position="131"/>
        <end position="153"/>
    </location>
</feature>
<dbReference type="InterPro" id="IPR036259">
    <property type="entry name" value="MFS_trans_sf"/>
</dbReference>
<evidence type="ECO:0000256" key="5">
    <source>
        <dbReference type="ARBA" id="ARBA00022989"/>
    </source>
</evidence>
<protein>
    <submittedName>
        <fullName evidence="9">MFS transporter</fullName>
    </submittedName>
</protein>
<keyword evidence="6 7" id="KW-0472">Membrane</keyword>